<accession>A0A9X7P4W3</accession>
<reference evidence="1 2" key="1">
    <citation type="submission" date="2018-03" db="EMBL/GenBank/DDBJ databases">
        <title>Genome sequence of Moorella stamsii DSM 26217.</title>
        <authorList>
            <person name="Poehlein A."/>
            <person name="Daniel R."/>
        </authorList>
    </citation>
    <scope>NUCLEOTIDE SEQUENCE [LARGE SCALE GENOMIC DNA]</scope>
    <source>
        <strain evidence="2">DSM 26217</strain>
    </source>
</reference>
<dbReference type="RefSeq" id="WP_157049461.1">
    <property type="nucleotide sequence ID" value="NZ_PVXL01000074.1"/>
</dbReference>
<dbReference type="EMBL" id="PVXL01000074">
    <property type="protein sequence ID" value="PRR69351.1"/>
    <property type="molecule type" value="Genomic_DNA"/>
</dbReference>
<comment type="caution">
    <text evidence="1">The sequence shown here is derived from an EMBL/GenBank/DDBJ whole genome shotgun (WGS) entry which is preliminary data.</text>
</comment>
<sequence length="45" mass="5325">MLMNGKAAIVKKMESLGEVWRNLPRSNDKKREEGERFYEEKIISL</sequence>
<protein>
    <submittedName>
        <fullName evidence="1">Uncharacterized protein</fullName>
    </submittedName>
</protein>
<dbReference type="AlphaFoldDB" id="A0A9X7P4W3"/>
<name>A0A9X7P4W3_9FIRM</name>
<keyword evidence="2" id="KW-1185">Reference proteome</keyword>
<proteinExistence type="predicted"/>
<evidence type="ECO:0000313" key="1">
    <source>
        <dbReference type="EMBL" id="PRR69351.1"/>
    </source>
</evidence>
<dbReference type="Proteomes" id="UP000239430">
    <property type="component" value="Unassembled WGS sequence"/>
</dbReference>
<gene>
    <name evidence="1" type="ORF">MOST_30840</name>
</gene>
<organism evidence="1 2">
    <name type="scientific">Neomoorella stamsii</name>
    <dbReference type="NCBI Taxonomy" id="1266720"/>
    <lineage>
        <taxon>Bacteria</taxon>
        <taxon>Bacillati</taxon>
        <taxon>Bacillota</taxon>
        <taxon>Clostridia</taxon>
        <taxon>Neomoorellales</taxon>
        <taxon>Neomoorellaceae</taxon>
        <taxon>Neomoorella</taxon>
    </lineage>
</organism>
<evidence type="ECO:0000313" key="2">
    <source>
        <dbReference type="Proteomes" id="UP000239430"/>
    </source>
</evidence>